<keyword evidence="2" id="KW-1185">Reference proteome</keyword>
<dbReference type="RefSeq" id="WP_129333451.1">
    <property type="nucleotide sequence ID" value="NZ_SDVB01000253.1"/>
</dbReference>
<name>A0A4Q2T0F9_9HYPH</name>
<protein>
    <submittedName>
        <fullName evidence="1">Uncharacterized protein</fullName>
    </submittedName>
</protein>
<dbReference type="OrthoDB" id="8398518at2"/>
<evidence type="ECO:0000313" key="1">
    <source>
        <dbReference type="EMBL" id="RYC10059.1"/>
    </source>
</evidence>
<proteinExistence type="predicted"/>
<gene>
    <name evidence="1" type="ORF">EUU22_18460</name>
</gene>
<evidence type="ECO:0000313" key="2">
    <source>
        <dbReference type="Proteomes" id="UP000291088"/>
    </source>
</evidence>
<dbReference type="AlphaFoldDB" id="A0A4Q2T0F9"/>
<organism evidence="1 2">
    <name type="scientific">Ciceribacter ferrooxidans</name>
    <dbReference type="NCBI Taxonomy" id="2509717"/>
    <lineage>
        <taxon>Bacteria</taxon>
        <taxon>Pseudomonadati</taxon>
        <taxon>Pseudomonadota</taxon>
        <taxon>Alphaproteobacteria</taxon>
        <taxon>Hyphomicrobiales</taxon>
        <taxon>Rhizobiaceae</taxon>
        <taxon>Ciceribacter</taxon>
    </lineage>
</organism>
<comment type="caution">
    <text evidence="1">The sequence shown here is derived from an EMBL/GenBank/DDBJ whole genome shotgun (WGS) entry which is preliminary data.</text>
</comment>
<sequence length="97" mass="11050">MNDKLPIFDELDRMTDDGARADWLIRLPLSLMMTYQQAIRRRFAAQQWPEATDYLDVVLTACRSVRDEAGLMRVACETSMVAARSTLQISAVRRAKG</sequence>
<reference evidence="1 2" key="1">
    <citation type="submission" date="2019-01" db="EMBL/GenBank/DDBJ databases">
        <authorList>
            <person name="Deng T."/>
        </authorList>
    </citation>
    <scope>NUCLEOTIDE SEQUENCE [LARGE SCALE GENOMIC DNA]</scope>
    <source>
        <strain evidence="1 2">F8825</strain>
    </source>
</reference>
<dbReference type="EMBL" id="SDVB01000253">
    <property type="protein sequence ID" value="RYC10059.1"/>
    <property type="molecule type" value="Genomic_DNA"/>
</dbReference>
<dbReference type="Proteomes" id="UP000291088">
    <property type="component" value="Unassembled WGS sequence"/>
</dbReference>
<accession>A0A4Q2T0F9</accession>